<organism evidence="1 2">
    <name type="scientific">Bifidobacterium pullorum subsp. gallinarum</name>
    <dbReference type="NCBI Taxonomy" id="78344"/>
    <lineage>
        <taxon>Bacteria</taxon>
        <taxon>Bacillati</taxon>
        <taxon>Actinomycetota</taxon>
        <taxon>Actinomycetes</taxon>
        <taxon>Bifidobacteriales</taxon>
        <taxon>Bifidobacteriaceae</taxon>
        <taxon>Bifidobacterium</taxon>
    </lineage>
</organism>
<dbReference type="EMBL" id="CP035464">
    <property type="protein sequence ID" value="QAY32555.1"/>
    <property type="molecule type" value="Genomic_DNA"/>
</dbReference>
<dbReference type="KEGG" id="bgx:ESN35_03265"/>
<evidence type="ECO:0000313" key="2">
    <source>
        <dbReference type="Proteomes" id="UP000293589"/>
    </source>
</evidence>
<sequence>MILTQPDCELWTCDYLRAHIRDVPDLQVDNRTPDDYDGSCPLIVVNDIPGPLIHNIGWDWTLGVTVRGWTKQNSKPCKDLARRVHALLTADPDIALTDGSPFCVPSSSSGPTPVGGDPLTCRYYMTIDYVVRGTIESND</sequence>
<evidence type="ECO:0000313" key="1">
    <source>
        <dbReference type="EMBL" id="QAY32555.1"/>
    </source>
</evidence>
<gene>
    <name evidence="1" type="ORF">ESN35_03265</name>
</gene>
<proteinExistence type="predicted"/>
<dbReference type="Proteomes" id="UP000293589">
    <property type="component" value="Chromosome"/>
</dbReference>
<dbReference type="AlphaFoldDB" id="A0A4P6DSY6"/>
<dbReference type="RefSeq" id="WP_129237050.1">
    <property type="nucleotide sequence ID" value="NZ_CP035464.1"/>
</dbReference>
<reference evidence="1 2" key="1">
    <citation type="submission" date="2019-01" db="EMBL/GenBank/DDBJ databases">
        <title>Complete genome sequence of Bifidobacterium gallinarum CACC 514.</title>
        <authorList>
            <person name="Jung M."/>
        </authorList>
    </citation>
    <scope>NUCLEOTIDE SEQUENCE [LARGE SCALE GENOMIC DNA]</scope>
    <source>
        <strain evidence="1 2">CACC 514</strain>
    </source>
</reference>
<accession>A0A4P6DSY6</accession>
<name>A0A4P6DSY6_9BIFI</name>
<protein>
    <submittedName>
        <fullName evidence="1">Uncharacterized protein</fullName>
    </submittedName>
</protein>